<dbReference type="InterPro" id="IPR007527">
    <property type="entry name" value="Znf_SWIM"/>
</dbReference>
<dbReference type="SUPFAM" id="SSF56112">
    <property type="entry name" value="Protein kinase-like (PK-like)"/>
    <property type="match status" value="1"/>
</dbReference>
<name>A0A158RA79_TAEAS</name>
<feature type="compositionally biased region" description="Polar residues" evidence="7">
    <location>
        <begin position="1105"/>
        <end position="1122"/>
    </location>
</feature>
<dbReference type="Proteomes" id="UP000282613">
    <property type="component" value="Unassembled WGS sequence"/>
</dbReference>
<dbReference type="EMBL" id="UYRS01018843">
    <property type="protein sequence ID" value="VDK40681.1"/>
    <property type="molecule type" value="Genomic_DNA"/>
</dbReference>
<feature type="binding site" evidence="6">
    <location>
        <position position="1281"/>
    </location>
    <ligand>
        <name>ATP</name>
        <dbReference type="ChEBI" id="CHEBI:30616"/>
    </ligand>
</feature>
<feature type="compositionally biased region" description="Acidic residues" evidence="7">
    <location>
        <begin position="1150"/>
        <end position="1163"/>
    </location>
</feature>
<proteinExistence type="predicted"/>
<feature type="region of interest" description="Disordered" evidence="7">
    <location>
        <begin position="265"/>
        <end position="310"/>
    </location>
</feature>
<feature type="compositionally biased region" description="Low complexity" evidence="7">
    <location>
        <begin position="1070"/>
        <end position="1084"/>
    </location>
</feature>
<keyword evidence="1" id="KW-0808">Transferase</keyword>
<evidence type="ECO:0000259" key="9">
    <source>
        <dbReference type="PROSITE" id="PS50966"/>
    </source>
</evidence>
<feature type="compositionally biased region" description="Gly residues" evidence="7">
    <location>
        <begin position="265"/>
        <end position="290"/>
    </location>
</feature>
<dbReference type="GO" id="GO:0005524">
    <property type="term" value="F:ATP binding"/>
    <property type="evidence" value="ECO:0007669"/>
    <property type="project" value="UniProtKB-UniRule"/>
</dbReference>
<keyword evidence="5" id="KW-0863">Zinc-finger</keyword>
<feature type="compositionally biased region" description="Low complexity" evidence="7">
    <location>
        <begin position="1537"/>
        <end position="1546"/>
    </location>
</feature>
<dbReference type="PANTHER" id="PTHR48016">
    <property type="entry name" value="MAP KINASE KINASE KINASE SSK2-RELATED-RELATED"/>
    <property type="match status" value="1"/>
</dbReference>
<keyword evidence="4 6" id="KW-0067">ATP-binding</keyword>
<dbReference type="GO" id="GO:0004672">
    <property type="term" value="F:protein kinase activity"/>
    <property type="evidence" value="ECO:0007669"/>
    <property type="project" value="InterPro"/>
</dbReference>
<dbReference type="InterPro" id="IPR011009">
    <property type="entry name" value="Kinase-like_dom_sf"/>
</dbReference>
<dbReference type="OrthoDB" id="275301at2759"/>
<dbReference type="PANTHER" id="PTHR48016:SF56">
    <property type="entry name" value="MAPKK KINASE"/>
    <property type="match status" value="1"/>
</dbReference>
<protein>
    <submittedName>
        <fullName evidence="12">SWIM-type domain-containing protein</fullName>
    </submittedName>
</protein>
<dbReference type="Pfam" id="PF00069">
    <property type="entry name" value="Pkinase"/>
    <property type="match status" value="1"/>
</dbReference>
<keyword evidence="2 6" id="KW-0547">Nucleotide-binding</keyword>
<feature type="compositionally biased region" description="Polar residues" evidence="7">
    <location>
        <begin position="332"/>
        <end position="345"/>
    </location>
</feature>
<evidence type="ECO:0000256" key="2">
    <source>
        <dbReference type="ARBA" id="ARBA00022741"/>
    </source>
</evidence>
<keyword evidence="5" id="KW-0862">Zinc</keyword>
<feature type="compositionally biased region" description="Low complexity" evidence="7">
    <location>
        <begin position="1512"/>
        <end position="1523"/>
    </location>
</feature>
<dbReference type="Gene3D" id="3.30.200.20">
    <property type="entry name" value="Phosphorylase Kinase, domain 1"/>
    <property type="match status" value="1"/>
</dbReference>
<reference evidence="10 11" key="2">
    <citation type="submission" date="2018-11" db="EMBL/GenBank/DDBJ databases">
        <authorList>
            <consortium name="Pathogen Informatics"/>
        </authorList>
    </citation>
    <scope>NUCLEOTIDE SEQUENCE [LARGE SCALE GENOMIC DNA]</scope>
</reference>
<dbReference type="GO" id="GO:0008270">
    <property type="term" value="F:zinc ion binding"/>
    <property type="evidence" value="ECO:0007669"/>
    <property type="project" value="UniProtKB-KW"/>
</dbReference>
<dbReference type="WBParaSite" id="TASK_0000861901-mRNA-1">
    <property type="protein sequence ID" value="TASK_0000861901-mRNA-1"/>
    <property type="gene ID" value="TASK_0000861901"/>
</dbReference>
<accession>A0A158RA79</accession>
<keyword evidence="5" id="KW-0479">Metal-binding</keyword>
<feature type="domain" description="SWIM-type" evidence="9">
    <location>
        <begin position="84"/>
        <end position="123"/>
    </location>
</feature>
<feature type="region of interest" description="Disordered" evidence="7">
    <location>
        <begin position="1070"/>
        <end position="1122"/>
    </location>
</feature>
<dbReference type="InterPro" id="IPR050538">
    <property type="entry name" value="MAP_kinase_kinase_kinase"/>
</dbReference>
<keyword evidence="3" id="KW-0418">Kinase</keyword>
<feature type="domain" description="Protein kinase" evidence="8">
    <location>
        <begin position="1147"/>
        <end position="1456"/>
    </location>
</feature>
<dbReference type="PROSITE" id="PS50966">
    <property type="entry name" value="ZF_SWIM"/>
    <property type="match status" value="1"/>
</dbReference>
<feature type="compositionally biased region" description="Low complexity" evidence="7">
    <location>
        <begin position="168"/>
        <end position="179"/>
    </location>
</feature>
<dbReference type="PROSITE" id="PS00107">
    <property type="entry name" value="PROTEIN_KINASE_ATP"/>
    <property type="match status" value="1"/>
</dbReference>
<gene>
    <name evidence="10" type="ORF">TASK_LOCUS8620</name>
</gene>
<evidence type="ECO:0000313" key="10">
    <source>
        <dbReference type="EMBL" id="VDK40681.1"/>
    </source>
</evidence>
<feature type="region of interest" description="Disordered" evidence="7">
    <location>
        <begin position="162"/>
        <end position="188"/>
    </location>
</feature>
<evidence type="ECO:0000256" key="5">
    <source>
        <dbReference type="PROSITE-ProRule" id="PRU00325"/>
    </source>
</evidence>
<sequence>MIGCHDVASSGTLSVSTATAPLNRSASLQEQVARALQTNFLLLHQPAPNAFIILDPNPVSVCQWEMAGSTAAGCPSTTPKRQRFRVTLGGHSSGCSCSDQPLVCPASTRSPCAHTLFVLLRILRLRLEDPRISRPRLENCEVEPLLQRYARLRASNFRLQGGHHPAEVTTSTTTTTAVTNPGQNNQPTARIVMPRPVVLNAAAPNSCLLAAMHASVGSSECSELSNITRSIEPSSRGCEIVSVCRRCLSHASSTGGGSIGCGSGGSGGGSSNGGGGSGGGGGGTNVGGGSVEAEDGEGFERRPKTEPQAYYDTLNSRISILNSATARHALSTTFRPIGEPNSNPETDPETEGVSSSSRSSRFLETPSQGVMMVAVARGGTSVDDTLIGQSRRSASPDAVAAEMATVCRLCMRELRPPEPFATACSSVDCGATFHQECFCICELRDSTRVIHHIIAEEINLKAVSHEPCGVGDDGDGGGASVGGRCVTHEALQLATARMEMVIGVVVVAMTVNFNKPSRSFEHKACYKFEQFFLPFVGQEECESETGSLYCPVCGRVWTNALTPTNLPEGGTRRVPPSTAAIPTAPPPHEVTPNWAPVSGMENANLLLLQNQIIPGLRSSLAVWKSVFSEEVAMGMISPYWHVRQSALRQVAKITICRVLMARKATTTAITASPCQQPTEGASTTPNNLGCESLRMSIRLIQYLLSDPADEVFIASLCAFREILGYLICLDTETMTALQRTIAPVLRRLLIFVGGYLTPGYVPINNVANLNLPTATASSVTAVTESGAAPIDMTLPPPPDQHRRANLALVTLVELAKGQEGEMSIGRDTSNAEECMSISGLPHMAHFLLRSAKFHQTHLVGRLKLLEKLVEMHRETVAKISTGDGVGESSVTKDASNKRISYRHLCSSLIFTRRHVYPPEQPVFPHNLLSEDAMATRFRRNPIAFATNATGSPLKVMGVSGQQAEEVQISSFACLMEANIKASRLARRVFITVARALLQEPRSSSSANGSSLPDAESFVSAEIKLLDVSLAAKLRAKLADLLNTNTTTSSASTVIASNSITGSGTINATSNTANINAPAAPTTAPSQPPPPPPEHEVPPVPPPRRFSQTKAPARPPSNNTRIITPNGVRVALEPAYDHVALSETAGVYSSSEEEEDGEGGDEEPLEKLDWEEVRTTQQPQQHHYQGRGEIVRNLASSSVPVVPSPAELSALKTALRRAAWSPVPLVTIPNLAQALDTKDPLKSEYRYREGVDWLLGPFLGKGAFSLCYQARDIRTGTLMAVKRLRFVGDSSAEAMEQLATAKEEVEIMRRLYHPNVLRLFGANLLVDCTGSVVRISDFGASARLGSQGSVAGQFQGQVIGTFAFMAPEVLRGETYGRACDIWSVGCCLLEMLSGKPPWNDSRLTNQYALMFTIASTDQPPSYPKSISPSVKQFLDSCFNRVPEQRPTAHRLLQHPVFSAIISAPEPSTKASSASGTTNSSLSKSFTAVSLSSSSSSSRATSRHRALPPVPHESSLPPTTLSPLTNYDKLVSPVPTTRQQQHQVMPQQRKICRNQ</sequence>
<feature type="region of interest" description="Disordered" evidence="7">
    <location>
        <begin position="1144"/>
        <end position="1163"/>
    </location>
</feature>
<evidence type="ECO:0000256" key="7">
    <source>
        <dbReference type="SAM" id="MobiDB-lite"/>
    </source>
</evidence>
<evidence type="ECO:0000313" key="11">
    <source>
        <dbReference type="Proteomes" id="UP000282613"/>
    </source>
</evidence>
<evidence type="ECO:0000259" key="8">
    <source>
        <dbReference type="PROSITE" id="PS50011"/>
    </source>
</evidence>
<feature type="region of interest" description="Disordered" evidence="7">
    <location>
        <begin position="1490"/>
        <end position="1553"/>
    </location>
</feature>
<evidence type="ECO:0000256" key="1">
    <source>
        <dbReference type="ARBA" id="ARBA00022679"/>
    </source>
</evidence>
<evidence type="ECO:0000256" key="6">
    <source>
        <dbReference type="PROSITE-ProRule" id="PRU10141"/>
    </source>
</evidence>
<dbReference type="STRING" id="60517.A0A158RA79"/>
<feature type="compositionally biased region" description="Pro residues" evidence="7">
    <location>
        <begin position="1085"/>
        <end position="1103"/>
    </location>
</feature>
<reference evidence="12" key="1">
    <citation type="submission" date="2016-04" db="UniProtKB">
        <authorList>
            <consortium name="WormBaseParasite"/>
        </authorList>
    </citation>
    <scope>IDENTIFICATION</scope>
</reference>
<feature type="region of interest" description="Disordered" evidence="7">
    <location>
        <begin position="332"/>
        <end position="365"/>
    </location>
</feature>
<evidence type="ECO:0000313" key="12">
    <source>
        <dbReference type="WBParaSite" id="TASK_0000861901-mRNA-1"/>
    </source>
</evidence>
<dbReference type="PROSITE" id="PS50011">
    <property type="entry name" value="PROTEIN_KINASE_DOM"/>
    <property type="match status" value="1"/>
</dbReference>
<keyword evidence="11" id="KW-1185">Reference proteome</keyword>
<dbReference type="Gene3D" id="1.10.510.10">
    <property type="entry name" value="Transferase(Phosphotransferase) domain 1"/>
    <property type="match status" value="1"/>
</dbReference>
<dbReference type="InterPro" id="IPR000719">
    <property type="entry name" value="Prot_kinase_dom"/>
</dbReference>
<organism evidence="12">
    <name type="scientific">Taenia asiatica</name>
    <name type="common">Asian tapeworm</name>
    <dbReference type="NCBI Taxonomy" id="60517"/>
    <lineage>
        <taxon>Eukaryota</taxon>
        <taxon>Metazoa</taxon>
        <taxon>Spiralia</taxon>
        <taxon>Lophotrochozoa</taxon>
        <taxon>Platyhelminthes</taxon>
        <taxon>Cestoda</taxon>
        <taxon>Eucestoda</taxon>
        <taxon>Cyclophyllidea</taxon>
        <taxon>Taeniidae</taxon>
        <taxon>Taenia</taxon>
    </lineage>
</organism>
<evidence type="ECO:0000256" key="4">
    <source>
        <dbReference type="ARBA" id="ARBA00022840"/>
    </source>
</evidence>
<evidence type="ECO:0000256" key="3">
    <source>
        <dbReference type="ARBA" id="ARBA00022777"/>
    </source>
</evidence>
<dbReference type="InterPro" id="IPR017441">
    <property type="entry name" value="Protein_kinase_ATP_BS"/>
</dbReference>
<feature type="region of interest" description="Disordered" evidence="7">
    <location>
        <begin position="567"/>
        <end position="588"/>
    </location>
</feature>